<gene>
    <name evidence="1" type="ORF">A3J58_00420</name>
</gene>
<proteinExistence type="predicted"/>
<dbReference type="STRING" id="1802274.A3J58_00420"/>
<comment type="caution">
    <text evidence="1">The sequence shown here is derived from an EMBL/GenBank/DDBJ whole genome shotgun (WGS) entry which is preliminary data.</text>
</comment>
<reference evidence="1 2" key="1">
    <citation type="journal article" date="2016" name="Nat. Commun.">
        <title>Thousands of microbial genomes shed light on interconnected biogeochemical processes in an aquifer system.</title>
        <authorList>
            <person name="Anantharaman K."/>
            <person name="Brown C.T."/>
            <person name="Hug L.A."/>
            <person name="Sharon I."/>
            <person name="Castelle C.J."/>
            <person name="Probst A.J."/>
            <person name="Thomas B.C."/>
            <person name="Singh A."/>
            <person name="Wilkins M.J."/>
            <person name="Karaoz U."/>
            <person name="Brodie E.L."/>
            <person name="Williams K.H."/>
            <person name="Hubbard S.S."/>
            <person name="Banfield J.F."/>
        </authorList>
    </citation>
    <scope>NUCLEOTIDE SEQUENCE [LARGE SCALE GENOMIC DNA]</scope>
</reference>
<dbReference type="AlphaFoldDB" id="A0A1G2KSY2"/>
<dbReference type="EMBL" id="MHQM01000047">
    <property type="protein sequence ID" value="OHA02433.1"/>
    <property type="molecule type" value="Genomic_DNA"/>
</dbReference>
<name>A0A1G2KSY2_9BACT</name>
<evidence type="ECO:0000313" key="1">
    <source>
        <dbReference type="EMBL" id="OHA02433.1"/>
    </source>
</evidence>
<sequence>MDFLLWIDTYWHASTMEHMKKKNVSVATKVDMENLADATAKGFVDVEKRLGDRIHAVDKKVDALNEKIDIGFADMRQEMQGGFRMVLAAIETVE</sequence>
<evidence type="ECO:0000313" key="2">
    <source>
        <dbReference type="Proteomes" id="UP000178510"/>
    </source>
</evidence>
<protein>
    <submittedName>
        <fullName evidence="1">Uncharacterized protein</fullName>
    </submittedName>
</protein>
<dbReference type="Proteomes" id="UP000178510">
    <property type="component" value="Unassembled WGS sequence"/>
</dbReference>
<accession>A0A1G2KSY2</accession>
<organism evidence="1 2">
    <name type="scientific">Candidatus Sungbacteria bacterium RIFCSPHIGHO2_02_FULL_52_23</name>
    <dbReference type="NCBI Taxonomy" id="1802274"/>
    <lineage>
        <taxon>Bacteria</taxon>
        <taxon>Candidatus Sungiibacteriota</taxon>
    </lineage>
</organism>